<accession>A0A1Y2B496</accession>
<dbReference type="Proteomes" id="UP000193986">
    <property type="component" value="Unassembled WGS sequence"/>
</dbReference>
<name>A0A1Y2B496_9TREE</name>
<organism evidence="2 3">
    <name type="scientific">Naematelia encephala</name>
    <dbReference type="NCBI Taxonomy" id="71784"/>
    <lineage>
        <taxon>Eukaryota</taxon>
        <taxon>Fungi</taxon>
        <taxon>Dikarya</taxon>
        <taxon>Basidiomycota</taxon>
        <taxon>Agaricomycotina</taxon>
        <taxon>Tremellomycetes</taxon>
        <taxon>Tremellales</taxon>
        <taxon>Naemateliaceae</taxon>
        <taxon>Naematelia</taxon>
    </lineage>
</organism>
<evidence type="ECO:0000313" key="2">
    <source>
        <dbReference type="EMBL" id="ORY29554.1"/>
    </source>
</evidence>
<evidence type="ECO:0000256" key="1">
    <source>
        <dbReference type="RuleBase" id="RU365099"/>
    </source>
</evidence>
<reference evidence="2 3" key="1">
    <citation type="submission" date="2016-07" db="EMBL/GenBank/DDBJ databases">
        <title>Pervasive Adenine N6-methylation of Active Genes in Fungi.</title>
        <authorList>
            <consortium name="DOE Joint Genome Institute"/>
            <person name="Mondo S.J."/>
            <person name="Dannebaum R.O."/>
            <person name="Kuo R.C."/>
            <person name="Labutti K."/>
            <person name="Haridas S."/>
            <person name="Kuo A."/>
            <person name="Salamov A."/>
            <person name="Ahrendt S.R."/>
            <person name="Lipzen A."/>
            <person name="Sullivan W."/>
            <person name="Andreopoulos W.B."/>
            <person name="Clum A."/>
            <person name="Lindquist E."/>
            <person name="Daum C."/>
            <person name="Ramamoorthy G.K."/>
            <person name="Gryganskyi A."/>
            <person name="Culley D."/>
            <person name="Magnuson J.K."/>
            <person name="James T.Y."/>
            <person name="O'Malley M.A."/>
            <person name="Stajich J.E."/>
            <person name="Spatafora J.W."/>
            <person name="Visel A."/>
            <person name="Grigoriev I.V."/>
        </authorList>
    </citation>
    <scope>NUCLEOTIDE SEQUENCE [LARGE SCALE GENOMIC DNA]</scope>
    <source>
        <strain evidence="2 3">68-887.2</strain>
    </source>
</reference>
<dbReference type="Gene3D" id="1.10.1510.10">
    <property type="entry name" value="Uncharacterised protein YqeY/AIM41 PF09424, N-terminal domain"/>
    <property type="match status" value="1"/>
</dbReference>
<dbReference type="PANTHER" id="PTHR28055:SF1">
    <property type="entry name" value="ALTERED INHERITANCE OF MITOCHONDRIA PROTEIN 41, MITOCHONDRIAL"/>
    <property type="match status" value="1"/>
</dbReference>
<dbReference type="STRING" id="71784.A0A1Y2B496"/>
<dbReference type="EMBL" id="MCFC01000025">
    <property type="protein sequence ID" value="ORY29554.1"/>
    <property type="molecule type" value="Genomic_DNA"/>
</dbReference>
<proteinExistence type="inferred from homology"/>
<dbReference type="AlphaFoldDB" id="A0A1Y2B496"/>
<evidence type="ECO:0000313" key="3">
    <source>
        <dbReference type="Proteomes" id="UP000193986"/>
    </source>
</evidence>
<gene>
    <name evidence="1" type="primary">AIM41</name>
    <name evidence="2" type="ORF">BCR39DRAFT_481687</name>
</gene>
<comment type="caution">
    <text evidence="2">The sequence shown here is derived from an EMBL/GenBank/DDBJ whole genome shotgun (WGS) entry which is preliminary data.</text>
</comment>
<keyword evidence="1" id="KW-0496">Mitochondrion</keyword>
<dbReference type="GO" id="GO:0005739">
    <property type="term" value="C:mitochondrion"/>
    <property type="evidence" value="ECO:0007669"/>
    <property type="project" value="UniProtKB-SubCell"/>
</dbReference>
<protein>
    <recommendedName>
        <fullName evidence="1">Altered inheritance of mitochondria protein 41</fullName>
    </recommendedName>
</protein>
<dbReference type="SUPFAM" id="SSF89095">
    <property type="entry name" value="GatB/YqeY motif"/>
    <property type="match status" value="1"/>
</dbReference>
<dbReference type="OrthoDB" id="538640at2759"/>
<sequence>MLATASTSRVLARARWIHTSSALRDEARSALEIKLRDGLKAAMKSKDKPVTTCMKTILADVVNATKSSPDPSKPLSDDGVIATLRKGIQNRTQAALSYAPDSSSSHSENYENLQKEISILQSYLPKAPSLDEISRTLSEIVQSLDKEARENKSVVGIVMKQLMEKLGEGAKGVDKKEVGKLVFDALRGNK</sequence>
<dbReference type="PANTHER" id="PTHR28055">
    <property type="entry name" value="ALTERED INHERITANCE OF MITOCHONDRIA PROTEIN 41, MITOCHONDRIAL"/>
    <property type="match status" value="1"/>
</dbReference>
<dbReference type="InterPro" id="IPR019004">
    <property type="entry name" value="YqeY/Aim41"/>
</dbReference>
<comment type="subcellular location">
    <subcellularLocation>
        <location evidence="1">Mitochondrion</location>
    </subcellularLocation>
</comment>
<keyword evidence="3" id="KW-1185">Reference proteome</keyword>
<dbReference type="InterPro" id="IPR003789">
    <property type="entry name" value="Asn/Gln_tRNA_amidoTrase-B-like"/>
</dbReference>
<dbReference type="InterPro" id="IPR042184">
    <property type="entry name" value="YqeY/Aim41_N"/>
</dbReference>
<dbReference type="Pfam" id="PF09424">
    <property type="entry name" value="YqeY"/>
    <property type="match status" value="1"/>
</dbReference>
<dbReference type="GO" id="GO:0016884">
    <property type="term" value="F:carbon-nitrogen ligase activity, with glutamine as amido-N-donor"/>
    <property type="evidence" value="ECO:0007669"/>
    <property type="project" value="UniProtKB-UniRule"/>
</dbReference>
<comment type="similarity">
    <text evidence="1">Belongs to the AIM41 family.</text>
</comment>
<dbReference type="InParanoid" id="A0A1Y2B496"/>